<comment type="caution">
    <text evidence="2">The sequence shown here is derived from an EMBL/GenBank/DDBJ whole genome shotgun (WGS) entry which is preliminary data.</text>
</comment>
<feature type="region of interest" description="Disordered" evidence="1">
    <location>
        <begin position="1"/>
        <end position="33"/>
    </location>
</feature>
<sequence length="414" mass="44235">MASEEHHLNQSFEQSASHSPATADARRAPDRGPSLEDELLLRSAEADASRRMPATVGGAVAAVLLLVGTAECGHIRAGLSNAGARSRLSEEIPSTLLARGAREPRRWLVDHKCAAQGENCSQSQCCQRSGMACYRKNSSWSGCRRACTVGVDMDDPAHNLEPWDCADPEVAPGCSRPGEDCRQSGCCTEPGTRCYEKSGLWASCLASCMPGKHEDDSPAYRGPWTCKPLGRPAGTGHRPDLAVEYGGPSMDIGLPAAPPGDAPPGISLLCFAVSRSEGTEFLLVLSQFHAGVGIFACDGRVLFSDRATDVPDTQVLPSFWAETQVPGAFTASWVNSKGFMDAWAWIVSDGNLDAHDWVAKVDPDAVFFPDRLKVHLNDGRFKDAANAEDGAFLKNCFTPDLQLYGSLEAQPAAA</sequence>
<organism evidence="2 3">
    <name type="scientific">Prorocentrum cordatum</name>
    <dbReference type="NCBI Taxonomy" id="2364126"/>
    <lineage>
        <taxon>Eukaryota</taxon>
        <taxon>Sar</taxon>
        <taxon>Alveolata</taxon>
        <taxon>Dinophyceae</taxon>
        <taxon>Prorocentrales</taxon>
        <taxon>Prorocentraceae</taxon>
        <taxon>Prorocentrum</taxon>
    </lineage>
</organism>
<proteinExistence type="predicted"/>
<dbReference type="EMBL" id="CAUYUJ010014401">
    <property type="protein sequence ID" value="CAK0840799.1"/>
    <property type="molecule type" value="Genomic_DNA"/>
</dbReference>
<evidence type="ECO:0000313" key="3">
    <source>
        <dbReference type="Proteomes" id="UP001189429"/>
    </source>
</evidence>
<protein>
    <submittedName>
        <fullName evidence="2">Uncharacterized protein</fullName>
    </submittedName>
</protein>
<accession>A0ABN9T6U9</accession>
<dbReference type="Proteomes" id="UP001189429">
    <property type="component" value="Unassembled WGS sequence"/>
</dbReference>
<name>A0ABN9T6U9_9DINO</name>
<gene>
    <name evidence="2" type="ORF">PCOR1329_LOCUS36145</name>
</gene>
<feature type="compositionally biased region" description="Basic and acidic residues" evidence="1">
    <location>
        <begin position="24"/>
        <end position="33"/>
    </location>
</feature>
<feature type="compositionally biased region" description="Polar residues" evidence="1">
    <location>
        <begin position="9"/>
        <end position="19"/>
    </location>
</feature>
<keyword evidence="3" id="KW-1185">Reference proteome</keyword>
<reference evidence="2" key="1">
    <citation type="submission" date="2023-10" db="EMBL/GenBank/DDBJ databases">
        <authorList>
            <person name="Chen Y."/>
            <person name="Shah S."/>
            <person name="Dougan E. K."/>
            <person name="Thang M."/>
            <person name="Chan C."/>
        </authorList>
    </citation>
    <scope>NUCLEOTIDE SEQUENCE [LARGE SCALE GENOMIC DNA]</scope>
</reference>
<evidence type="ECO:0000313" key="2">
    <source>
        <dbReference type="EMBL" id="CAK0840799.1"/>
    </source>
</evidence>
<evidence type="ECO:0000256" key="1">
    <source>
        <dbReference type="SAM" id="MobiDB-lite"/>
    </source>
</evidence>